<proteinExistence type="predicted"/>
<feature type="region of interest" description="Disordered" evidence="1">
    <location>
        <begin position="40"/>
        <end position="69"/>
    </location>
</feature>
<accession>A0A843XJ14</accession>
<organism evidence="2 3">
    <name type="scientific">Colocasia esculenta</name>
    <name type="common">Wild taro</name>
    <name type="synonym">Arum esculentum</name>
    <dbReference type="NCBI Taxonomy" id="4460"/>
    <lineage>
        <taxon>Eukaryota</taxon>
        <taxon>Viridiplantae</taxon>
        <taxon>Streptophyta</taxon>
        <taxon>Embryophyta</taxon>
        <taxon>Tracheophyta</taxon>
        <taxon>Spermatophyta</taxon>
        <taxon>Magnoliopsida</taxon>
        <taxon>Liliopsida</taxon>
        <taxon>Araceae</taxon>
        <taxon>Aroideae</taxon>
        <taxon>Colocasieae</taxon>
        <taxon>Colocasia</taxon>
    </lineage>
</organism>
<dbReference type="Proteomes" id="UP000652761">
    <property type="component" value="Unassembled WGS sequence"/>
</dbReference>
<evidence type="ECO:0000313" key="3">
    <source>
        <dbReference type="Proteomes" id="UP000652761"/>
    </source>
</evidence>
<feature type="compositionally biased region" description="Polar residues" evidence="1">
    <location>
        <begin position="44"/>
        <end position="56"/>
    </location>
</feature>
<name>A0A843XJ14_COLES</name>
<evidence type="ECO:0000313" key="2">
    <source>
        <dbReference type="EMBL" id="MQM19037.1"/>
    </source>
</evidence>
<dbReference type="AlphaFoldDB" id="A0A843XJ14"/>
<gene>
    <name evidence="2" type="ORF">Taro_052037</name>
</gene>
<sequence>MLSVALGKGVAASRKVAASDGNLSSMTVKMVQAAGRCGGEQIHRTTTAMRQATSNPWKRPSKSSESQQHLTMVAEYLSPSKDGEGEDPGVELFLSSCPGESKRACKQGRGNTGPYIHNTSIILRYATFFSQFRIFKCHLQSEQAEGMI</sequence>
<keyword evidence="3" id="KW-1185">Reference proteome</keyword>
<comment type="caution">
    <text evidence="2">The sequence shown here is derived from an EMBL/GenBank/DDBJ whole genome shotgun (WGS) entry which is preliminary data.</text>
</comment>
<protein>
    <submittedName>
        <fullName evidence="2">Uncharacterized protein</fullName>
    </submittedName>
</protein>
<reference evidence="2" key="1">
    <citation type="submission" date="2017-07" db="EMBL/GenBank/DDBJ databases">
        <title>Taro Niue Genome Assembly and Annotation.</title>
        <authorList>
            <person name="Atibalentja N."/>
            <person name="Keating K."/>
            <person name="Fields C.J."/>
        </authorList>
    </citation>
    <scope>NUCLEOTIDE SEQUENCE</scope>
    <source>
        <strain evidence="2">Niue_2</strain>
        <tissue evidence="2">Leaf</tissue>
    </source>
</reference>
<dbReference type="EMBL" id="NMUH01008607">
    <property type="protein sequence ID" value="MQM19037.1"/>
    <property type="molecule type" value="Genomic_DNA"/>
</dbReference>
<evidence type="ECO:0000256" key="1">
    <source>
        <dbReference type="SAM" id="MobiDB-lite"/>
    </source>
</evidence>